<dbReference type="Proteomes" id="UP000019376">
    <property type="component" value="Unassembled WGS sequence"/>
</dbReference>
<name>S7ZSJ1_PENO1</name>
<protein>
    <recommendedName>
        <fullName evidence="4">Ecp2 effector protein domain-containing protein</fullName>
    </recommendedName>
</protein>
<dbReference type="OrthoDB" id="4153866at2759"/>
<evidence type="ECO:0008006" key="4">
    <source>
        <dbReference type="Google" id="ProtNLM"/>
    </source>
</evidence>
<organism evidence="2 3">
    <name type="scientific">Penicillium oxalicum (strain 114-2 / CGMCC 5302)</name>
    <name type="common">Penicillium decumbens</name>
    <dbReference type="NCBI Taxonomy" id="933388"/>
    <lineage>
        <taxon>Eukaryota</taxon>
        <taxon>Fungi</taxon>
        <taxon>Dikarya</taxon>
        <taxon>Ascomycota</taxon>
        <taxon>Pezizomycotina</taxon>
        <taxon>Eurotiomycetes</taxon>
        <taxon>Eurotiomycetidae</taxon>
        <taxon>Eurotiales</taxon>
        <taxon>Aspergillaceae</taxon>
        <taxon>Penicillium</taxon>
    </lineage>
</organism>
<proteinExistence type="predicted"/>
<dbReference type="STRING" id="933388.S7ZSJ1"/>
<evidence type="ECO:0000256" key="1">
    <source>
        <dbReference type="SAM" id="SignalP"/>
    </source>
</evidence>
<dbReference type="eggNOG" id="ENOG502S70E">
    <property type="taxonomic scope" value="Eukaryota"/>
</dbReference>
<feature type="chain" id="PRO_5004547519" description="Ecp2 effector protein domain-containing protein" evidence="1">
    <location>
        <begin position="20"/>
        <end position="204"/>
    </location>
</feature>
<dbReference type="AlphaFoldDB" id="S7ZSJ1"/>
<reference evidence="2 3" key="1">
    <citation type="journal article" date="2013" name="PLoS ONE">
        <title>Genomic and secretomic analyses reveal unique features of the lignocellulolytic enzyme system of Penicillium decumbens.</title>
        <authorList>
            <person name="Liu G."/>
            <person name="Zhang L."/>
            <person name="Wei X."/>
            <person name="Zou G."/>
            <person name="Qin Y."/>
            <person name="Ma L."/>
            <person name="Li J."/>
            <person name="Zheng H."/>
            <person name="Wang S."/>
            <person name="Wang C."/>
            <person name="Xun L."/>
            <person name="Zhao G.-P."/>
            <person name="Zhou Z."/>
            <person name="Qu Y."/>
        </authorList>
    </citation>
    <scope>NUCLEOTIDE SEQUENCE [LARGE SCALE GENOMIC DNA]</scope>
    <source>
        <strain evidence="3">114-2 / CGMCC 5302</strain>
    </source>
</reference>
<gene>
    <name evidence="2" type="ORF">PDE_06643</name>
</gene>
<sequence length="204" mass="22344">MYFSKITISIGLLLSVVNAAPSFIQRRSAMPAPRIIDLGISDLDAGDLEKREIIDLGITDDTSNDFEKRSSNYVSSCGSNWMPIADHDHKLGYRSAVKEFCYHVTHSSDGLNTVIGPHQKHAIIIQGGYYLKGDIPAAVNFEIHNKQRDGNHTPNQSDCETYLMKMADPNASCFGRINKDTKGGTWQINGGAVSYHALPDASSA</sequence>
<evidence type="ECO:0000313" key="2">
    <source>
        <dbReference type="EMBL" id="EPS31686.1"/>
    </source>
</evidence>
<dbReference type="HOGENOM" id="CLU_1326098_0_0_1"/>
<keyword evidence="3" id="KW-1185">Reference proteome</keyword>
<evidence type="ECO:0000313" key="3">
    <source>
        <dbReference type="Proteomes" id="UP000019376"/>
    </source>
</evidence>
<dbReference type="EMBL" id="KB644414">
    <property type="protein sequence ID" value="EPS31686.1"/>
    <property type="molecule type" value="Genomic_DNA"/>
</dbReference>
<accession>S7ZSJ1</accession>
<dbReference type="PhylomeDB" id="S7ZSJ1"/>
<keyword evidence="1" id="KW-0732">Signal</keyword>
<feature type="signal peptide" evidence="1">
    <location>
        <begin position="1"/>
        <end position="19"/>
    </location>
</feature>